<dbReference type="GO" id="GO:0003887">
    <property type="term" value="F:DNA-directed DNA polymerase activity"/>
    <property type="evidence" value="ECO:0007669"/>
    <property type="project" value="UniProtKB-KW"/>
</dbReference>
<dbReference type="Pfam" id="PF09115">
    <property type="entry name" value="DNApol3-delta_C"/>
    <property type="match status" value="1"/>
</dbReference>
<evidence type="ECO:0000256" key="6">
    <source>
        <dbReference type="ARBA" id="ARBA00022932"/>
    </source>
</evidence>
<evidence type="ECO:0000256" key="1">
    <source>
        <dbReference type="ARBA" id="ARBA00012417"/>
    </source>
</evidence>
<dbReference type="EC" id="2.7.7.7" evidence="1"/>
<sequence length="332" mass="36732">MTLAALPPWLIEQWRQLRSDRQHHAILLQGVEGLGKRLLADHLSAGKLCAAPSPDGFACGQCKSCHLIQAGSHPDLVIIEPDGKLIKVDQIRKLIGFVTSTSSYGRGKSVLIQPAEAMNIASANALLKTLEEPNGDCSLLLVAQQPMRLPATVRSRCLQLHIHAPSIEQGCQWLTQAHQVDPQQAATVLASCHQAPFVALDRINNGFLQQRNNLFELWNQLLFQKLNPITLAEQVKSESPDHLLLLISQWLQDLIRLSQTNNASTVRLQQPDLLKSYQQLPMVSSKALHMLLEQTLQLSAALASGQNPNLQIALESLFTSQTKQFQTRPFSV</sequence>
<evidence type="ECO:0000313" key="9">
    <source>
        <dbReference type="EMBL" id="PVZ68939.1"/>
    </source>
</evidence>
<comment type="caution">
    <text evidence="9">The sequence shown here is derived from an EMBL/GenBank/DDBJ whole genome shotgun (WGS) entry which is preliminary data.</text>
</comment>
<evidence type="ECO:0000256" key="2">
    <source>
        <dbReference type="ARBA" id="ARBA00014363"/>
    </source>
</evidence>
<keyword evidence="3" id="KW-0808">Transferase</keyword>
<dbReference type="SUPFAM" id="SSF52540">
    <property type="entry name" value="P-loop containing nucleoside triphosphate hydrolases"/>
    <property type="match status" value="1"/>
</dbReference>
<evidence type="ECO:0000313" key="10">
    <source>
        <dbReference type="Proteomes" id="UP000244906"/>
    </source>
</evidence>
<protein>
    <recommendedName>
        <fullName evidence="2">DNA polymerase III subunit delta'</fullName>
        <ecNumber evidence="1">2.7.7.7</ecNumber>
    </recommendedName>
</protein>
<proteinExistence type="predicted"/>
<dbReference type="EMBL" id="QDDL01000004">
    <property type="protein sequence ID" value="PVZ68939.1"/>
    <property type="molecule type" value="Genomic_DNA"/>
</dbReference>
<dbReference type="NCBIfam" id="TIGR00678">
    <property type="entry name" value="holB"/>
    <property type="match status" value="1"/>
</dbReference>
<dbReference type="InterPro" id="IPR015199">
    <property type="entry name" value="DNA_pol_III_delta_C"/>
</dbReference>
<evidence type="ECO:0000256" key="3">
    <source>
        <dbReference type="ARBA" id="ARBA00022679"/>
    </source>
</evidence>
<evidence type="ECO:0000256" key="5">
    <source>
        <dbReference type="ARBA" id="ARBA00022705"/>
    </source>
</evidence>
<evidence type="ECO:0000256" key="4">
    <source>
        <dbReference type="ARBA" id="ARBA00022695"/>
    </source>
</evidence>
<dbReference type="Gene3D" id="3.40.50.300">
    <property type="entry name" value="P-loop containing nucleotide triphosphate hydrolases"/>
    <property type="match status" value="1"/>
</dbReference>
<comment type="catalytic activity">
    <reaction evidence="7">
        <text>DNA(n) + a 2'-deoxyribonucleoside 5'-triphosphate = DNA(n+1) + diphosphate</text>
        <dbReference type="Rhea" id="RHEA:22508"/>
        <dbReference type="Rhea" id="RHEA-COMP:17339"/>
        <dbReference type="Rhea" id="RHEA-COMP:17340"/>
        <dbReference type="ChEBI" id="CHEBI:33019"/>
        <dbReference type="ChEBI" id="CHEBI:61560"/>
        <dbReference type="ChEBI" id="CHEBI:173112"/>
        <dbReference type="EC" id="2.7.7.7"/>
    </reaction>
</comment>
<accession>A0A2V1H0W1</accession>
<evidence type="ECO:0000259" key="8">
    <source>
        <dbReference type="Pfam" id="PF09115"/>
    </source>
</evidence>
<dbReference type="Pfam" id="PF13177">
    <property type="entry name" value="DNA_pol3_delta2"/>
    <property type="match status" value="1"/>
</dbReference>
<dbReference type="AlphaFoldDB" id="A0A2V1H0W1"/>
<keyword evidence="6" id="KW-0239">DNA-directed DNA polymerase</keyword>
<dbReference type="PANTHER" id="PTHR11669">
    <property type="entry name" value="REPLICATION FACTOR C / DNA POLYMERASE III GAMMA-TAU SUBUNIT"/>
    <property type="match status" value="1"/>
</dbReference>
<keyword evidence="10" id="KW-1185">Reference proteome</keyword>
<dbReference type="GO" id="GO:0009360">
    <property type="term" value="C:DNA polymerase III complex"/>
    <property type="evidence" value="ECO:0007669"/>
    <property type="project" value="InterPro"/>
</dbReference>
<dbReference type="GO" id="GO:0003677">
    <property type="term" value="F:DNA binding"/>
    <property type="evidence" value="ECO:0007669"/>
    <property type="project" value="InterPro"/>
</dbReference>
<dbReference type="Proteomes" id="UP000244906">
    <property type="component" value="Unassembled WGS sequence"/>
</dbReference>
<dbReference type="RefSeq" id="WP_116687323.1">
    <property type="nucleotide sequence ID" value="NZ_CAWNYD010000004.1"/>
</dbReference>
<dbReference type="PANTHER" id="PTHR11669:SF8">
    <property type="entry name" value="DNA POLYMERASE III SUBUNIT DELTA"/>
    <property type="match status" value="1"/>
</dbReference>
<dbReference type="InterPro" id="IPR050238">
    <property type="entry name" value="DNA_Rep/Repair_Clamp_Loader"/>
</dbReference>
<keyword evidence="4" id="KW-0548">Nucleotidyltransferase</keyword>
<evidence type="ECO:0000256" key="7">
    <source>
        <dbReference type="ARBA" id="ARBA00049244"/>
    </source>
</evidence>
<dbReference type="OrthoDB" id="9811073at2"/>
<feature type="domain" description="DNA polymerase III delta subunit C-terminal" evidence="8">
    <location>
        <begin position="207"/>
        <end position="319"/>
    </location>
</feature>
<dbReference type="InterPro" id="IPR004622">
    <property type="entry name" value="DNA_pol_HolB"/>
</dbReference>
<gene>
    <name evidence="9" type="primary">holB</name>
    <name evidence="9" type="ORF">DC094_11875</name>
</gene>
<reference evidence="9 10" key="1">
    <citation type="submission" date="2018-04" db="EMBL/GenBank/DDBJ databases">
        <title>Thalassorhabdus spongiae gen. nov., sp. nov., isolated from a marine sponge in South-West Iceland.</title>
        <authorList>
            <person name="Knobloch S."/>
            <person name="Daussin A."/>
            <person name="Johannsson R."/>
            <person name="Marteinsson V.T."/>
        </authorList>
    </citation>
    <scope>NUCLEOTIDE SEQUENCE [LARGE SCALE GENOMIC DNA]</scope>
    <source>
        <strain evidence="9 10">Hp12</strain>
    </source>
</reference>
<dbReference type="GO" id="GO:0006261">
    <property type="term" value="P:DNA-templated DNA replication"/>
    <property type="evidence" value="ECO:0007669"/>
    <property type="project" value="TreeGrafter"/>
</dbReference>
<dbReference type="GO" id="GO:0008408">
    <property type="term" value="F:3'-5' exonuclease activity"/>
    <property type="evidence" value="ECO:0007669"/>
    <property type="project" value="InterPro"/>
</dbReference>
<dbReference type="InterPro" id="IPR027417">
    <property type="entry name" value="P-loop_NTPase"/>
</dbReference>
<organism evidence="9 10">
    <name type="scientific">Pelagibaculum spongiae</name>
    <dbReference type="NCBI Taxonomy" id="2080658"/>
    <lineage>
        <taxon>Bacteria</taxon>
        <taxon>Pseudomonadati</taxon>
        <taxon>Pseudomonadota</taxon>
        <taxon>Gammaproteobacteria</taxon>
        <taxon>Oceanospirillales</taxon>
        <taxon>Pelagibaculum</taxon>
    </lineage>
</organism>
<name>A0A2V1H0W1_9GAMM</name>
<keyword evidence="5" id="KW-0235">DNA replication</keyword>